<keyword evidence="3" id="KW-1185">Reference proteome</keyword>
<dbReference type="EMBL" id="BJNY01000017">
    <property type="protein sequence ID" value="GED07233.1"/>
    <property type="molecule type" value="Genomic_DNA"/>
</dbReference>
<accession>A0A4Y4DRG9</accession>
<dbReference type="AlphaFoldDB" id="A0A4Y4DRG9"/>
<reference evidence="2 3" key="1">
    <citation type="submission" date="2019-06" db="EMBL/GenBank/DDBJ databases">
        <title>Whole genome shotgun sequence of Glutamicibacter uratoxydans NBRC 15515.</title>
        <authorList>
            <person name="Hosoyama A."/>
            <person name="Uohara A."/>
            <person name="Ohji S."/>
            <person name="Ichikawa N."/>
        </authorList>
    </citation>
    <scope>NUCLEOTIDE SEQUENCE [LARGE SCALE GENOMIC DNA]</scope>
    <source>
        <strain evidence="2 3">NBRC 15515</strain>
    </source>
</reference>
<name>A0A4Y4DRG9_GLUUR</name>
<sequence>MDKSAQLPKSRHIYRSAGLTAAAAVIFGVSLSGCAALQDYSGDTCDGRRPVSTLEQAGKDLVSAVYANDKAGVCRVINTYAGDRLDDKMIAATKEILVHKGITPDNVRVVTGEQAGSHIPAQLTDGSDDRSHWIDVGATSVRGNGFTIDLPTEVFPPELVNQNDPSPSASFGDPES</sequence>
<evidence type="ECO:0000313" key="3">
    <source>
        <dbReference type="Proteomes" id="UP000316612"/>
    </source>
</evidence>
<feature type="compositionally biased region" description="Polar residues" evidence="1">
    <location>
        <begin position="160"/>
        <end position="169"/>
    </location>
</feature>
<comment type="caution">
    <text evidence="2">The sequence shown here is derived from an EMBL/GenBank/DDBJ whole genome shotgun (WGS) entry which is preliminary data.</text>
</comment>
<organism evidence="2 3">
    <name type="scientific">Glutamicibacter uratoxydans</name>
    <name type="common">Arthrobacter uratoxydans</name>
    <dbReference type="NCBI Taxonomy" id="43667"/>
    <lineage>
        <taxon>Bacteria</taxon>
        <taxon>Bacillati</taxon>
        <taxon>Actinomycetota</taxon>
        <taxon>Actinomycetes</taxon>
        <taxon>Micrococcales</taxon>
        <taxon>Micrococcaceae</taxon>
        <taxon>Glutamicibacter</taxon>
    </lineage>
</organism>
<evidence type="ECO:0008006" key="4">
    <source>
        <dbReference type="Google" id="ProtNLM"/>
    </source>
</evidence>
<evidence type="ECO:0000313" key="2">
    <source>
        <dbReference type="EMBL" id="GED07233.1"/>
    </source>
</evidence>
<dbReference type="PROSITE" id="PS51257">
    <property type="entry name" value="PROKAR_LIPOPROTEIN"/>
    <property type="match status" value="1"/>
</dbReference>
<evidence type="ECO:0000256" key="1">
    <source>
        <dbReference type="SAM" id="MobiDB-lite"/>
    </source>
</evidence>
<protein>
    <recommendedName>
        <fullName evidence="4">Lipoprotein</fullName>
    </recommendedName>
</protein>
<dbReference type="OrthoDB" id="4950928at2"/>
<dbReference type="Proteomes" id="UP000316612">
    <property type="component" value="Unassembled WGS sequence"/>
</dbReference>
<dbReference type="RefSeq" id="WP_141366147.1">
    <property type="nucleotide sequence ID" value="NZ_BAAAJL010000003.1"/>
</dbReference>
<gene>
    <name evidence="2" type="ORF">AUR04nite_27650</name>
</gene>
<feature type="region of interest" description="Disordered" evidence="1">
    <location>
        <begin position="156"/>
        <end position="176"/>
    </location>
</feature>
<proteinExistence type="predicted"/>